<feature type="compositionally biased region" description="Pro residues" evidence="6">
    <location>
        <begin position="442"/>
        <end position="451"/>
    </location>
</feature>
<proteinExistence type="inferred from homology"/>
<dbReference type="InterPro" id="IPR006077">
    <property type="entry name" value="Vinculin/catenin"/>
</dbReference>
<dbReference type="GO" id="GO:0051015">
    <property type="term" value="F:actin filament binding"/>
    <property type="evidence" value="ECO:0007669"/>
    <property type="project" value="InterPro"/>
</dbReference>
<evidence type="ECO:0000256" key="4">
    <source>
        <dbReference type="ARBA" id="ARBA00022490"/>
    </source>
</evidence>
<name>A0A922MJ64_SPOEX</name>
<organism evidence="7 8">
    <name type="scientific">Spodoptera exigua</name>
    <name type="common">Beet armyworm</name>
    <name type="synonym">Noctua fulgens</name>
    <dbReference type="NCBI Taxonomy" id="7107"/>
    <lineage>
        <taxon>Eukaryota</taxon>
        <taxon>Metazoa</taxon>
        <taxon>Ecdysozoa</taxon>
        <taxon>Arthropoda</taxon>
        <taxon>Hexapoda</taxon>
        <taxon>Insecta</taxon>
        <taxon>Pterygota</taxon>
        <taxon>Neoptera</taxon>
        <taxon>Endopterygota</taxon>
        <taxon>Lepidoptera</taxon>
        <taxon>Glossata</taxon>
        <taxon>Ditrysia</taxon>
        <taxon>Noctuoidea</taxon>
        <taxon>Noctuidae</taxon>
        <taxon>Amphipyrinae</taxon>
        <taxon>Spodoptera</taxon>
    </lineage>
</organism>
<dbReference type="InterPro" id="IPR017997">
    <property type="entry name" value="Vinculin"/>
</dbReference>
<evidence type="ECO:0000256" key="1">
    <source>
        <dbReference type="ARBA" id="ARBA00004496"/>
    </source>
</evidence>
<dbReference type="GO" id="GO:0007155">
    <property type="term" value="P:cell adhesion"/>
    <property type="evidence" value="ECO:0007669"/>
    <property type="project" value="InterPro"/>
</dbReference>
<protein>
    <recommendedName>
        <fullName evidence="3">Vinculin</fullName>
    </recommendedName>
</protein>
<dbReference type="AlphaFoldDB" id="A0A922MJ64"/>
<dbReference type="Pfam" id="PF01044">
    <property type="entry name" value="Vinculin"/>
    <property type="match status" value="1"/>
</dbReference>
<accession>A0A922MJ64</accession>
<dbReference type="Proteomes" id="UP000814243">
    <property type="component" value="Unassembled WGS sequence"/>
</dbReference>
<gene>
    <name evidence="7" type="ORF">HF086_017589</name>
</gene>
<evidence type="ECO:0000256" key="2">
    <source>
        <dbReference type="ARBA" id="ARBA00008376"/>
    </source>
</evidence>
<keyword evidence="4" id="KW-0963">Cytoplasm</keyword>
<reference evidence="7" key="1">
    <citation type="journal article" date="2021" name="G3 (Bethesda)">
        <title>Genome and transcriptome analysis of the beet armyworm Spodoptera exigua reveals targets for pest control. .</title>
        <authorList>
            <person name="Simon S."/>
            <person name="Breeschoten T."/>
            <person name="Jansen H.J."/>
            <person name="Dirks R.P."/>
            <person name="Schranz M.E."/>
            <person name="Ros V.I.D."/>
        </authorList>
    </citation>
    <scope>NUCLEOTIDE SEQUENCE</scope>
    <source>
        <strain evidence="7">TB_SE_WUR_2020</strain>
    </source>
</reference>
<comment type="similarity">
    <text evidence="2">Belongs to the vinculin/alpha-catenin family.</text>
</comment>
<dbReference type="GO" id="GO:0005737">
    <property type="term" value="C:cytoplasm"/>
    <property type="evidence" value="ECO:0007669"/>
    <property type="project" value="UniProtKB-SubCell"/>
</dbReference>
<evidence type="ECO:0000313" key="7">
    <source>
        <dbReference type="EMBL" id="KAH9637811.1"/>
    </source>
</evidence>
<dbReference type="SUPFAM" id="SSF47220">
    <property type="entry name" value="alpha-catenin/vinculin-like"/>
    <property type="match status" value="3"/>
</dbReference>
<dbReference type="Gene3D" id="1.20.120.810">
    <property type="entry name" value="Vinculin, Vh2 four-helix bundle"/>
    <property type="match status" value="2"/>
</dbReference>
<dbReference type="InterPro" id="IPR036723">
    <property type="entry name" value="Alpha-catenin/vinculin-like_sf"/>
</dbReference>
<feature type="region of interest" description="Disordered" evidence="6">
    <location>
        <begin position="420"/>
        <end position="460"/>
    </location>
</feature>
<dbReference type="EMBL" id="JACEFF010000436">
    <property type="protein sequence ID" value="KAH9637811.1"/>
    <property type="molecule type" value="Genomic_DNA"/>
</dbReference>
<evidence type="ECO:0000256" key="6">
    <source>
        <dbReference type="SAM" id="MobiDB-lite"/>
    </source>
</evidence>
<comment type="subcellular location">
    <subcellularLocation>
        <location evidence="1">Cytoplasm</location>
    </subcellularLocation>
</comment>
<sequence>MSMSIDASYFTFDSDNASVRELKLNIVCRKKLIEGSRGILQGTSALLLCFDESEVRKIVKECKKVLDYLGVAEVIDTMEDLVQFLRDISPALSRAAREVAARAAELTHPPHAETLNRCLDSVKQLAPVLICSMKIYIHILTEASDLRHQINELDAIVNEGVRAAEKQGGKTMQARLETAHKWLLHPAADPVTRVEGQKAINSIVSQGQRIADGLQGREKAEVLQLCSEVQRLSDKLADLCASGKGDTEEARAITRELTDKLHELKRATERAVVNRVVEDFIDVAAPLRHFTDAVNAPPESPYPGTPGRESHFHDKAAALAAFSARAAAAAGVVAAGVGHNKRLADQLIHNAQQVEKLSPQLIAAGKIRLYNPDSKVAEEHFNNLKNQYADAVLRVRDLCDQAVDPLDFVRTAALSGHYAPAPPPPALPEALSRLHVADAAAPPRPRPPPAPRPRRAPTAC</sequence>
<comment type="caution">
    <text evidence="7">The sequence shown here is derived from an EMBL/GenBank/DDBJ whole genome shotgun (WGS) entry which is preliminary data.</text>
</comment>
<dbReference type="PANTHER" id="PTHR46180">
    <property type="entry name" value="VINCULIN"/>
    <property type="match status" value="1"/>
</dbReference>
<evidence type="ECO:0000256" key="5">
    <source>
        <dbReference type="ARBA" id="ARBA00023203"/>
    </source>
</evidence>
<dbReference type="GO" id="GO:0071944">
    <property type="term" value="C:cell periphery"/>
    <property type="evidence" value="ECO:0007669"/>
    <property type="project" value="UniProtKB-ARBA"/>
</dbReference>
<evidence type="ECO:0000256" key="3">
    <source>
        <dbReference type="ARBA" id="ARBA00014125"/>
    </source>
</evidence>
<keyword evidence="5" id="KW-0009">Actin-binding</keyword>
<evidence type="ECO:0000313" key="8">
    <source>
        <dbReference type="Proteomes" id="UP000814243"/>
    </source>
</evidence>